<evidence type="ECO:0000256" key="3">
    <source>
        <dbReference type="ARBA" id="ARBA00022553"/>
    </source>
</evidence>
<dbReference type="PROSITE" id="PS50885">
    <property type="entry name" value="HAMP"/>
    <property type="match status" value="1"/>
</dbReference>
<dbReference type="GO" id="GO:0004673">
    <property type="term" value="F:protein histidine kinase activity"/>
    <property type="evidence" value="ECO:0007669"/>
    <property type="project" value="UniProtKB-EC"/>
</dbReference>
<evidence type="ECO:0000256" key="6">
    <source>
        <dbReference type="ARBA" id="ARBA00022777"/>
    </source>
</evidence>
<evidence type="ECO:0000256" key="5">
    <source>
        <dbReference type="ARBA" id="ARBA00022692"/>
    </source>
</evidence>
<keyword evidence="5 10" id="KW-0812">Transmembrane</keyword>
<evidence type="ECO:0000256" key="2">
    <source>
        <dbReference type="ARBA" id="ARBA00012438"/>
    </source>
</evidence>
<dbReference type="SUPFAM" id="SSF158472">
    <property type="entry name" value="HAMP domain-like"/>
    <property type="match status" value="1"/>
</dbReference>
<evidence type="ECO:0000256" key="1">
    <source>
        <dbReference type="ARBA" id="ARBA00000085"/>
    </source>
</evidence>
<keyword evidence="8" id="KW-0902">Two-component regulatory system</keyword>
<keyword evidence="10" id="KW-0472">Membrane</keyword>
<dbReference type="PANTHER" id="PTHR45436:SF5">
    <property type="entry name" value="SENSOR HISTIDINE KINASE TRCS"/>
    <property type="match status" value="1"/>
</dbReference>
<dbReference type="EC" id="2.7.13.3" evidence="2"/>
<dbReference type="EMBL" id="BJHX01000002">
    <property type="protein sequence ID" value="GDY69445.1"/>
    <property type="molecule type" value="Genomic_DNA"/>
</dbReference>
<dbReference type="GO" id="GO:0000160">
    <property type="term" value="P:phosphorelay signal transduction system"/>
    <property type="evidence" value="ECO:0007669"/>
    <property type="project" value="UniProtKB-KW"/>
</dbReference>
<feature type="domain" description="HAMP" evidence="11">
    <location>
        <begin position="177"/>
        <end position="224"/>
    </location>
</feature>
<keyword evidence="3" id="KW-0597">Phosphoprotein</keyword>
<dbReference type="AlphaFoldDB" id="A0A4D4MC64"/>
<keyword evidence="7 10" id="KW-1133">Transmembrane helix</keyword>
<gene>
    <name evidence="12" type="ORF">SAV14893_088380</name>
</gene>
<feature type="transmembrane region" description="Helical" evidence="10">
    <location>
        <begin position="155"/>
        <end position="180"/>
    </location>
</feature>
<evidence type="ECO:0000313" key="12">
    <source>
        <dbReference type="EMBL" id="GDY69445.1"/>
    </source>
</evidence>
<dbReference type="Pfam" id="PF00672">
    <property type="entry name" value="HAMP"/>
    <property type="match status" value="1"/>
</dbReference>
<dbReference type="Gene3D" id="6.10.340.10">
    <property type="match status" value="1"/>
</dbReference>
<dbReference type="RefSeq" id="WP_167544186.1">
    <property type="nucleotide sequence ID" value="NZ_BAABTN010000112.1"/>
</dbReference>
<evidence type="ECO:0000313" key="13">
    <source>
        <dbReference type="Proteomes" id="UP000302139"/>
    </source>
</evidence>
<sequence>MKRRLRTQITAAVAVLVTVVVALAGLVIVARIDHRDRTDVDRQLTARAEKVRQDADKLLGQGDHEGADEGRDDYGGLLAGSQSLVRLISDGQVIAQRGETPPTPPPLPSRDGYSTIEADGQTWRTLTQPLNATGDRLEVLQDIDHIERRVADNTAIVVAVTLAAALATAVGVWLITRIILQPLQRLRTGALAISADTTGPQLPTVTGPQEVADLSRALNGMLANCAPAWKPPDASPPTPATSYVPPSPASA</sequence>
<comment type="catalytic activity">
    <reaction evidence="1">
        <text>ATP + protein L-histidine = ADP + protein N-phospho-L-histidine.</text>
        <dbReference type="EC" id="2.7.13.3"/>
    </reaction>
</comment>
<dbReference type="GO" id="GO:0005886">
    <property type="term" value="C:plasma membrane"/>
    <property type="evidence" value="ECO:0007669"/>
    <property type="project" value="TreeGrafter"/>
</dbReference>
<dbReference type="Proteomes" id="UP000302139">
    <property type="component" value="Unassembled WGS sequence"/>
</dbReference>
<organism evidence="12 13">
    <name type="scientific">Streptomyces avermitilis</name>
    <dbReference type="NCBI Taxonomy" id="33903"/>
    <lineage>
        <taxon>Bacteria</taxon>
        <taxon>Bacillati</taxon>
        <taxon>Actinomycetota</taxon>
        <taxon>Actinomycetes</taxon>
        <taxon>Kitasatosporales</taxon>
        <taxon>Streptomycetaceae</taxon>
        <taxon>Streptomyces</taxon>
    </lineage>
</organism>
<keyword evidence="4" id="KW-0808">Transferase</keyword>
<feature type="transmembrane region" description="Helical" evidence="10">
    <location>
        <begin position="12"/>
        <end position="32"/>
    </location>
</feature>
<accession>A0A4D4MC64</accession>
<dbReference type="InterPro" id="IPR050428">
    <property type="entry name" value="TCS_sensor_his_kinase"/>
</dbReference>
<evidence type="ECO:0000256" key="7">
    <source>
        <dbReference type="ARBA" id="ARBA00022989"/>
    </source>
</evidence>
<protein>
    <recommendedName>
        <fullName evidence="2">histidine kinase</fullName>
        <ecNumber evidence="2">2.7.13.3</ecNumber>
    </recommendedName>
</protein>
<evidence type="ECO:0000256" key="4">
    <source>
        <dbReference type="ARBA" id="ARBA00022679"/>
    </source>
</evidence>
<evidence type="ECO:0000256" key="8">
    <source>
        <dbReference type="ARBA" id="ARBA00023012"/>
    </source>
</evidence>
<proteinExistence type="predicted"/>
<evidence type="ECO:0000256" key="10">
    <source>
        <dbReference type="SAM" id="Phobius"/>
    </source>
</evidence>
<dbReference type="PANTHER" id="PTHR45436">
    <property type="entry name" value="SENSOR HISTIDINE KINASE YKOH"/>
    <property type="match status" value="1"/>
</dbReference>
<dbReference type="GeneID" id="91294785"/>
<name>A0A4D4MC64_STRAX</name>
<reference evidence="12 13" key="1">
    <citation type="submission" date="2019-04" db="EMBL/GenBank/DDBJ databases">
        <title>Draft genome sequences of Streptomyces avermitilis NBRC 14893.</title>
        <authorList>
            <person name="Komaki H."/>
            <person name="Tamura T."/>
            <person name="Hosoyama A."/>
        </authorList>
    </citation>
    <scope>NUCLEOTIDE SEQUENCE [LARGE SCALE GENOMIC DNA]</scope>
    <source>
        <strain evidence="12 13">NBRC 14893</strain>
    </source>
</reference>
<comment type="caution">
    <text evidence="12">The sequence shown here is derived from an EMBL/GenBank/DDBJ whole genome shotgun (WGS) entry which is preliminary data.</text>
</comment>
<keyword evidence="6" id="KW-0418">Kinase</keyword>
<evidence type="ECO:0000256" key="9">
    <source>
        <dbReference type="SAM" id="MobiDB-lite"/>
    </source>
</evidence>
<feature type="region of interest" description="Disordered" evidence="9">
    <location>
        <begin position="229"/>
        <end position="251"/>
    </location>
</feature>
<dbReference type="InterPro" id="IPR003660">
    <property type="entry name" value="HAMP_dom"/>
</dbReference>
<evidence type="ECO:0000259" key="11">
    <source>
        <dbReference type="PROSITE" id="PS50885"/>
    </source>
</evidence>